<dbReference type="AlphaFoldDB" id="A0A1D8AT55"/>
<dbReference type="KEGG" id="obg:Verru16b_01101"/>
<evidence type="ECO:0000256" key="3">
    <source>
        <dbReference type="SAM" id="MobiDB-lite"/>
    </source>
</evidence>
<dbReference type="InterPro" id="IPR001064">
    <property type="entry name" value="Beta/gamma_crystallin"/>
</dbReference>
<reference evidence="6 7" key="1">
    <citation type="submission" date="2016-06" db="EMBL/GenBank/DDBJ databases">
        <title>Three novel species with peptidoglycan cell walls form the new genus Lacunisphaera gen. nov. in the family Opitutaceae of the verrucomicrobial subdivision 4.</title>
        <authorList>
            <person name="Rast P."/>
            <person name="Gloeckner I."/>
            <person name="Jogler M."/>
            <person name="Boedeker C."/>
            <person name="Jeske O."/>
            <person name="Wiegand S."/>
            <person name="Reinhardt R."/>
            <person name="Schumann P."/>
            <person name="Rohde M."/>
            <person name="Spring S."/>
            <person name="Gloeckner F.O."/>
            <person name="Jogler C."/>
        </authorList>
    </citation>
    <scope>NUCLEOTIDE SEQUENCE [LARGE SCALE GENOMIC DNA]</scope>
    <source>
        <strain evidence="6 7">IG16b</strain>
    </source>
</reference>
<sequence>MKTRLLVVLFALLTTTQADSAGDRQGGREDGNRRYGGRVIVYEKVGFRGDALVLYPGDDIENMSGVTFENGARLNDGISSIRIEGDVELIAYADGRFRGDALRVAENTRDLTGRPVVGSVSLTWNDRISSLRVERSRGRDRDRDPSPGRPRPDPEKIIKATFNDYLGREPRPDELRDFRSRFIDQGWTEAMLREHLRGEKVYRTEAAEMIVRRAYLDVLGREVDPSGLRQFTSVVLRRGWTESDVRDELRRSAEYRNKPKK</sequence>
<dbReference type="Gene3D" id="2.60.20.10">
    <property type="entry name" value="Crystallins"/>
    <property type="match status" value="1"/>
</dbReference>
<evidence type="ECO:0000259" key="5">
    <source>
        <dbReference type="PROSITE" id="PS50915"/>
    </source>
</evidence>
<comment type="similarity">
    <text evidence="1">Belongs to the beta/gamma-crystallin family.</text>
</comment>
<evidence type="ECO:0000256" key="1">
    <source>
        <dbReference type="ARBA" id="ARBA00009646"/>
    </source>
</evidence>
<feature type="chain" id="PRO_5009105079" description="Beta/gamma crystallin 'Greek key' domain-containing protein" evidence="4">
    <location>
        <begin position="21"/>
        <end position="261"/>
    </location>
</feature>
<dbReference type="SUPFAM" id="SSF49695">
    <property type="entry name" value="gamma-Crystallin-like"/>
    <property type="match status" value="1"/>
</dbReference>
<feature type="signal peptide" evidence="4">
    <location>
        <begin position="1"/>
        <end position="20"/>
    </location>
</feature>
<dbReference type="RefSeq" id="WP_157772243.1">
    <property type="nucleotide sequence ID" value="NZ_CP016094.1"/>
</dbReference>
<proteinExistence type="inferred from homology"/>
<evidence type="ECO:0000313" key="6">
    <source>
        <dbReference type="EMBL" id="AOS44040.1"/>
    </source>
</evidence>
<keyword evidence="7" id="KW-1185">Reference proteome</keyword>
<keyword evidence="4" id="KW-0732">Signal</keyword>
<evidence type="ECO:0000256" key="2">
    <source>
        <dbReference type="ARBA" id="ARBA00022737"/>
    </source>
</evidence>
<dbReference type="InterPro" id="IPR011024">
    <property type="entry name" value="G_crystallin-like"/>
</dbReference>
<dbReference type="EMBL" id="CP016094">
    <property type="protein sequence ID" value="AOS44040.1"/>
    <property type="molecule type" value="Genomic_DNA"/>
</dbReference>
<dbReference type="Proteomes" id="UP000095228">
    <property type="component" value="Chromosome"/>
</dbReference>
<gene>
    <name evidence="6" type="ORF">Verru16b_01101</name>
</gene>
<keyword evidence="2" id="KW-0677">Repeat</keyword>
<organism evidence="6 7">
    <name type="scientific">Lacunisphaera limnophila</name>
    <dbReference type="NCBI Taxonomy" id="1838286"/>
    <lineage>
        <taxon>Bacteria</taxon>
        <taxon>Pseudomonadati</taxon>
        <taxon>Verrucomicrobiota</taxon>
        <taxon>Opitutia</taxon>
        <taxon>Opitutales</taxon>
        <taxon>Opitutaceae</taxon>
        <taxon>Lacunisphaera</taxon>
    </lineage>
</organism>
<feature type="domain" description="Beta/gamma crystallin 'Greek key'" evidence="5">
    <location>
        <begin position="37"/>
        <end position="85"/>
    </location>
</feature>
<accession>A0A1D8AT55</accession>
<evidence type="ECO:0000256" key="4">
    <source>
        <dbReference type="SAM" id="SignalP"/>
    </source>
</evidence>
<name>A0A1D8AT55_9BACT</name>
<evidence type="ECO:0000313" key="7">
    <source>
        <dbReference type="Proteomes" id="UP000095228"/>
    </source>
</evidence>
<dbReference type="PROSITE" id="PS50915">
    <property type="entry name" value="CRYSTALLIN_BETA_GAMMA"/>
    <property type="match status" value="1"/>
</dbReference>
<dbReference type="OrthoDB" id="192700at2"/>
<protein>
    <recommendedName>
        <fullName evidence="5">Beta/gamma crystallin 'Greek key' domain-containing protein</fullName>
    </recommendedName>
</protein>
<feature type="region of interest" description="Disordered" evidence="3">
    <location>
        <begin position="133"/>
        <end position="156"/>
    </location>
</feature>